<gene>
    <name evidence="1" type="ORF">PACLA_8A066051</name>
</gene>
<dbReference type="EMBL" id="CACRXK020008333">
    <property type="protein sequence ID" value="CAB4014509.1"/>
    <property type="molecule type" value="Genomic_DNA"/>
</dbReference>
<dbReference type="InterPro" id="IPR046815">
    <property type="entry name" value="P2RX7_C"/>
</dbReference>
<feature type="non-terminal residue" evidence="1">
    <location>
        <position position="152"/>
    </location>
</feature>
<organism evidence="1 2">
    <name type="scientific">Paramuricea clavata</name>
    <name type="common">Red gorgonian</name>
    <name type="synonym">Violescent sea-whip</name>
    <dbReference type="NCBI Taxonomy" id="317549"/>
    <lineage>
        <taxon>Eukaryota</taxon>
        <taxon>Metazoa</taxon>
        <taxon>Cnidaria</taxon>
        <taxon>Anthozoa</taxon>
        <taxon>Octocorallia</taxon>
        <taxon>Malacalcyonacea</taxon>
        <taxon>Plexauridae</taxon>
        <taxon>Paramuricea</taxon>
    </lineage>
</organism>
<evidence type="ECO:0000313" key="2">
    <source>
        <dbReference type="Proteomes" id="UP001152795"/>
    </source>
</evidence>
<reference evidence="1" key="1">
    <citation type="submission" date="2020-04" db="EMBL/GenBank/DDBJ databases">
        <authorList>
            <person name="Alioto T."/>
            <person name="Alioto T."/>
            <person name="Gomez Garrido J."/>
        </authorList>
    </citation>
    <scope>NUCLEOTIDE SEQUENCE</scope>
    <source>
        <strain evidence="1">A484AB</strain>
    </source>
</reference>
<keyword evidence="2" id="KW-1185">Reference proteome</keyword>
<evidence type="ECO:0000313" key="1">
    <source>
        <dbReference type="EMBL" id="CAB4014509.1"/>
    </source>
</evidence>
<accession>A0A6S7IC03</accession>
<protein>
    <submittedName>
        <fullName evidence="1">Uncharacterized protein</fullName>
    </submittedName>
</protein>
<dbReference type="AlphaFoldDB" id="A0A6S7IC03"/>
<dbReference type="OrthoDB" id="5975471at2759"/>
<dbReference type="PANTHER" id="PTHR36981:SF1">
    <property type="entry name" value="P2X PURINORECEPTOR 7 INTRACELLULAR DOMAIN-CONTAINING PROTEIN"/>
    <property type="match status" value="1"/>
</dbReference>
<proteinExistence type="predicted"/>
<dbReference type="Pfam" id="PF20478">
    <property type="entry name" value="P2RX7_C"/>
    <property type="match status" value="1"/>
</dbReference>
<dbReference type="Proteomes" id="UP001152795">
    <property type="component" value="Unassembled WGS sequence"/>
</dbReference>
<comment type="caution">
    <text evidence="1">The sequence shown here is derived from an EMBL/GenBank/DDBJ whole genome shotgun (WGS) entry which is preliminary data.</text>
</comment>
<dbReference type="PANTHER" id="PTHR36981">
    <property type="entry name" value="ZGC:195170"/>
    <property type="match status" value="1"/>
</dbReference>
<name>A0A6S7IC03_PARCT</name>
<sequence length="152" mass="18194">MSSNQQTRQTLSWCKCGHCTLSPKLIECFCCHEKALEYDEYDALLNQTEIQGEKCLTTHPDFKDNMPSENVLKIDVCRYLKENWPLDDEDLERIHKLYRLVAYHRCSRWVFQIWGKKKRRPFPACMYSKIREQFASPDGLYTHFKYAKTSKR</sequence>